<dbReference type="GO" id="GO:0003676">
    <property type="term" value="F:nucleic acid binding"/>
    <property type="evidence" value="ECO:0007669"/>
    <property type="project" value="InterPro"/>
</dbReference>
<dbReference type="AlphaFoldDB" id="A0A5D3C1P5"/>
<gene>
    <name evidence="9" type="ORF">E5676_scaffold108G00970</name>
    <name evidence="8" type="ORF">E6C27_scaffold44G003920</name>
</gene>
<dbReference type="InterPro" id="IPR012337">
    <property type="entry name" value="RNaseH-like_sf"/>
</dbReference>
<dbReference type="InterPro" id="IPR039537">
    <property type="entry name" value="Retrotran_Ty1/copia-like"/>
</dbReference>
<evidence type="ECO:0000256" key="2">
    <source>
        <dbReference type="ARBA" id="ARBA00022723"/>
    </source>
</evidence>
<dbReference type="GO" id="GO:0005524">
    <property type="term" value="F:ATP binding"/>
    <property type="evidence" value="ECO:0007669"/>
    <property type="project" value="UniProtKB-KW"/>
</dbReference>
<dbReference type="Gene3D" id="3.30.420.10">
    <property type="entry name" value="Ribonuclease H-like superfamily/Ribonuclease H"/>
    <property type="match status" value="1"/>
</dbReference>
<evidence type="ECO:0000256" key="4">
    <source>
        <dbReference type="ARBA" id="ARBA00022801"/>
    </source>
</evidence>
<name>A0A5D3C1P5_CUCMM</name>
<dbReference type="InterPro" id="IPR025724">
    <property type="entry name" value="GAG-pre-integrase_dom"/>
</dbReference>
<dbReference type="OrthoDB" id="1408312at2759"/>
<evidence type="ECO:0000259" key="7">
    <source>
        <dbReference type="PROSITE" id="PS50994"/>
    </source>
</evidence>
<dbReference type="EMBL" id="SSTE01015921">
    <property type="protein sequence ID" value="KAA0042877.1"/>
    <property type="molecule type" value="Genomic_DNA"/>
</dbReference>
<dbReference type="PANTHER" id="PTHR42648:SF21">
    <property type="entry name" value="CYSTEINE-RICH RLK (RECEPTOR-LIKE PROTEIN KINASE) 8"/>
    <property type="match status" value="1"/>
</dbReference>
<dbReference type="Pfam" id="PF25597">
    <property type="entry name" value="SH3_retrovirus"/>
    <property type="match status" value="1"/>
</dbReference>
<dbReference type="PROSITE" id="PS50994">
    <property type="entry name" value="INTEGRASE"/>
    <property type="match status" value="1"/>
</dbReference>
<dbReference type="Proteomes" id="UP000321393">
    <property type="component" value="Unassembled WGS sequence"/>
</dbReference>
<dbReference type="GO" id="GO:0006310">
    <property type="term" value="P:DNA recombination"/>
    <property type="evidence" value="ECO:0007669"/>
    <property type="project" value="UniProtKB-KW"/>
</dbReference>
<feature type="domain" description="Integrase catalytic" evidence="7">
    <location>
        <begin position="318"/>
        <end position="414"/>
    </location>
</feature>
<dbReference type="InterPro" id="IPR001584">
    <property type="entry name" value="Integrase_cat-core"/>
</dbReference>
<keyword evidence="3" id="KW-0064">Aspartyl protease</keyword>
<keyword evidence="5" id="KW-0862">Zinc</keyword>
<dbReference type="InterPro" id="IPR013103">
    <property type="entry name" value="RVT_2"/>
</dbReference>
<dbReference type="Pfam" id="PF22936">
    <property type="entry name" value="Pol_BBD"/>
    <property type="match status" value="1"/>
</dbReference>
<dbReference type="GO" id="GO:0004519">
    <property type="term" value="F:endonuclease activity"/>
    <property type="evidence" value="ECO:0007669"/>
    <property type="project" value="UniProtKB-KW"/>
</dbReference>
<evidence type="ECO:0000313" key="8">
    <source>
        <dbReference type="EMBL" id="KAA0042877.1"/>
    </source>
</evidence>
<dbReference type="GO" id="GO:0003887">
    <property type="term" value="F:DNA-directed DNA polymerase activity"/>
    <property type="evidence" value="ECO:0007669"/>
    <property type="project" value="UniProtKB-KW"/>
</dbReference>
<comment type="caution">
    <text evidence="9">The sequence shown here is derived from an EMBL/GenBank/DDBJ whole genome shotgun (WGS) entry which is preliminary data.</text>
</comment>
<protein>
    <submittedName>
        <fullName evidence="9">Gag-pol polyprotein</fullName>
    </submittedName>
</protein>
<dbReference type="InterPro" id="IPR036397">
    <property type="entry name" value="RNaseH_sf"/>
</dbReference>
<dbReference type="PANTHER" id="PTHR42648">
    <property type="entry name" value="TRANSPOSASE, PUTATIVE-RELATED"/>
    <property type="match status" value="1"/>
</dbReference>
<evidence type="ECO:0000256" key="5">
    <source>
        <dbReference type="PROSITE-ProRule" id="PRU00047"/>
    </source>
</evidence>
<dbReference type="GO" id="GO:0015074">
    <property type="term" value="P:DNA integration"/>
    <property type="evidence" value="ECO:0007669"/>
    <property type="project" value="UniProtKB-KW"/>
</dbReference>
<dbReference type="GO" id="GO:0003964">
    <property type="term" value="F:RNA-directed DNA polymerase activity"/>
    <property type="evidence" value="ECO:0007669"/>
    <property type="project" value="UniProtKB-KW"/>
</dbReference>
<feature type="domain" description="CCHC-type" evidence="6">
    <location>
        <begin position="71"/>
        <end position="84"/>
    </location>
</feature>
<dbReference type="GO" id="GO:0008270">
    <property type="term" value="F:zinc ion binding"/>
    <property type="evidence" value="ECO:0007669"/>
    <property type="project" value="UniProtKB-KW"/>
</dbReference>
<evidence type="ECO:0000313" key="11">
    <source>
        <dbReference type="Proteomes" id="UP000321947"/>
    </source>
</evidence>
<dbReference type="Proteomes" id="UP000321947">
    <property type="component" value="Unassembled WGS sequence"/>
</dbReference>
<keyword evidence="1" id="KW-0645">Protease</keyword>
<organism evidence="9 11">
    <name type="scientific">Cucumis melo var. makuwa</name>
    <name type="common">Oriental melon</name>
    <dbReference type="NCBI Taxonomy" id="1194695"/>
    <lineage>
        <taxon>Eukaryota</taxon>
        <taxon>Viridiplantae</taxon>
        <taxon>Streptophyta</taxon>
        <taxon>Embryophyta</taxon>
        <taxon>Tracheophyta</taxon>
        <taxon>Spermatophyta</taxon>
        <taxon>Magnoliopsida</taxon>
        <taxon>eudicotyledons</taxon>
        <taxon>Gunneridae</taxon>
        <taxon>Pentapetalae</taxon>
        <taxon>rosids</taxon>
        <taxon>fabids</taxon>
        <taxon>Cucurbitales</taxon>
        <taxon>Cucurbitaceae</taxon>
        <taxon>Benincaseae</taxon>
        <taxon>Cucumis</taxon>
    </lineage>
</organism>
<keyword evidence="5" id="KW-0863">Zinc-finger</keyword>
<keyword evidence="4" id="KW-0378">Hydrolase</keyword>
<dbReference type="SUPFAM" id="SSF53098">
    <property type="entry name" value="Ribonuclease H-like"/>
    <property type="match status" value="1"/>
</dbReference>
<dbReference type="GO" id="GO:0006508">
    <property type="term" value="P:proteolysis"/>
    <property type="evidence" value="ECO:0007669"/>
    <property type="project" value="UniProtKB-KW"/>
</dbReference>
<dbReference type="InterPro" id="IPR054722">
    <property type="entry name" value="PolX-like_BBD"/>
</dbReference>
<evidence type="ECO:0000313" key="10">
    <source>
        <dbReference type="Proteomes" id="UP000321393"/>
    </source>
</evidence>
<keyword evidence="2" id="KW-0479">Metal-binding</keyword>
<evidence type="ECO:0000259" key="6">
    <source>
        <dbReference type="PROSITE" id="PS50158"/>
    </source>
</evidence>
<dbReference type="InterPro" id="IPR057670">
    <property type="entry name" value="SH3_retrovirus"/>
</dbReference>
<dbReference type="Pfam" id="PF07727">
    <property type="entry name" value="RVT_2"/>
    <property type="match status" value="1"/>
</dbReference>
<evidence type="ECO:0000256" key="3">
    <source>
        <dbReference type="ARBA" id="ARBA00022750"/>
    </source>
</evidence>
<dbReference type="PROSITE" id="PS50158">
    <property type="entry name" value="ZF_CCHC"/>
    <property type="match status" value="1"/>
</dbReference>
<dbReference type="EMBL" id="SSTD01013924">
    <property type="protein sequence ID" value="TYK05280.1"/>
    <property type="molecule type" value="Genomic_DNA"/>
</dbReference>
<evidence type="ECO:0000256" key="1">
    <source>
        <dbReference type="ARBA" id="ARBA00022670"/>
    </source>
</evidence>
<proteinExistence type="predicted"/>
<dbReference type="InterPro" id="IPR001878">
    <property type="entry name" value="Znf_CCHC"/>
</dbReference>
<dbReference type="InterPro" id="IPR043502">
    <property type="entry name" value="DNA/RNA_pol_sf"/>
</dbReference>
<evidence type="ECO:0000313" key="9">
    <source>
        <dbReference type="EMBL" id="TYK05280.1"/>
    </source>
</evidence>
<dbReference type="GO" id="GO:0004190">
    <property type="term" value="F:aspartic-type endopeptidase activity"/>
    <property type="evidence" value="ECO:0007669"/>
    <property type="project" value="UniProtKB-KW"/>
</dbReference>
<accession>A0A5D3C1P5</accession>
<dbReference type="Pfam" id="PF13976">
    <property type="entry name" value="gag_pre-integrs"/>
    <property type="match status" value="1"/>
</dbReference>
<dbReference type="SUPFAM" id="SSF56672">
    <property type="entry name" value="DNA/RNA polymerases"/>
    <property type="match status" value="1"/>
</dbReference>
<reference evidence="10 11" key="1">
    <citation type="submission" date="2019-08" db="EMBL/GenBank/DDBJ databases">
        <title>Draft genome sequences of two oriental melons (Cucumis melo L. var makuwa).</title>
        <authorList>
            <person name="Kwon S.-Y."/>
        </authorList>
    </citation>
    <scope>NUCLEOTIDE SEQUENCE [LARGE SCALE GENOMIC DNA]</scope>
    <source>
        <strain evidence="11">cv. Chang Bougi</strain>
        <strain evidence="10">cv. SW 3</strain>
        <tissue evidence="9">Leaf</tissue>
    </source>
</reference>
<sequence length="886" mass="100378">MLNSGTDSLDSILSSGQNGSSKYGLGFDTSTRGVKITPEVKFVPASVKETTDPSCKKLSTNTGAKFSRWVCYYCGRRGHIRSFCYKLLRDRRHQQRPKLVNQQISIGSSKGTMIGCSRHMTNNRSFFTELEECALGRVTFGDRAKGKIIAKGNIDKSNLPCLDEVRYVDGLKANLISVSQLCDQGYSVNFNNTGCVVTDKNNQVFMSGKREADNCYHWNSNGSNICHLTKGYQTWLWHRKLGYISLRSLDKVIINEAVVGIPSLDINGKFFCGDCKVGKQTKTSHKRLKECYTIRVLKLLHLDLVGLMQTEREKIIKIRSDHGKEFDNEDLNNFCQTEGIHHEFAAPITPQQNGVVERKNRTLQEMARVMIHAKNLPLNFWAEAVNTACHIHNRVTTRSDTIVTLEYHRKWDVKSDQGIFLGYSQNSRAYRVFNIKSRTVMETINVMVNDFESNVNQFNIEDDETHVTPEVTSTPLDEMPKGDSQLDHAKTDSNITDEFKCNNVWTLVPKPDEANIIGTKWIFKNKTDESGSVIRNKARLVAQGYAQVEGVDLDETFASVARFEAICLLFSIACFRKFKLFQMDVKSAFLNGYLNEEVYVAQPREFVDYEFPQYVYKLNKALYGLKQAPRAWYKGLTMYLGERGYSRGETDKTLFINRTSTDLIVAQIYVDDIIFGGFPKTLVIISLTTKSEFEMSLVGELSCFLGLQIKQRSEGIFISQEKYAKNLVKKFGLDQSQHKRTSTTTHAKITKDTVGVRVAKLSTQYAYHFGDKTEWGAENIITQDGIHSFPPLGVFISIVGTAVDHKWYRSMIGSLLYLTASRPDIAYVVGIYARYQSNPRTSHLNAVKRIIKYVHGTTDFGILYSYDTSSELVGYCDVNWAGSTDD</sequence>